<gene>
    <name evidence="1" type="ordered locus">ECH_0839</name>
</gene>
<sequence>MFNLVNIIITTLKVMFGFISSSRKFLLIIYEDNVNVFLSYFKLDYRGISTYLWE</sequence>
<organism evidence="1 2">
    <name type="scientific">Ehrlichia chaffeensis (strain ATCC CRL-10679 / Arkansas)</name>
    <dbReference type="NCBI Taxonomy" id="205920"/>
    <lineage>
        <taxon>Bacteria</taxon>
        <taxon>Pseudomonadati</taxon>
        <taxon>Pseudomonadota</taxon>
        <taxon>Alphaproteobacteria</taxon>
        <taxon>Rickettsiales</taxon>
        <taxon>Anaplasmataceae</taxon>
        <taxon>Ehrlichia</taxon>
    </lineage>
</organism>
<evidence type="ECO:0000313" key="2">
    <source>
        <dbReference type="Proteomes" id="UP000008320"/>
    </source>
</evidence>
<proteinExistence type="predicted"/>
<evidence type="ECO:0000313" key="1">
    <source>
        <dbReference type="EMBL" id="ABD45550.1"/>
    </source>
</evidence>
<dbReference type="AlphaFoldDB" id="Q2GFZ8"/>
<protein>
    <submittedName>
        <fullName evidence="1">Uncharacterized protein</fullName>
    </submittedName>
</protein>
<dbReference type="EMBL" id="CP000236">
    <property type="protein sequence ID" value="ABD45550.1"/>
    <property type="molecule type" value="Genomic_DNA"/>
</dbReference>
<dbReference type="STRING" id="205920.ECH_0839"/>
<keyword evidence="2" id="KW-1185">Reference proteome</keyword>
<reference evidence="1 2" key="1">
    <citation type="journal article" date="2006" name="PLoS Genet.">
        <title>Comparative genomics of emerging human ehrlichiosis agents.</title>
        <authorList>
            <person name="Dunning Hotopp J.C."/>
            <person name="Lin M."/>
            <person name="Madupu R."/>
            <person name="Crabtree J."/>
            <person name="Angiuoli S.V."/>
            <person name="Eisen J.A."/>
            <person name="Seshadri R."/>
            <person name="Ren Q."/>
            <person name="Wu M."/>
            <person name="Utterback T.R."/>
            <person name="Smith S."/>
            <person name="Lewis M."/>
            <person name="Khouri H."/>
            <person name="Zhang C."/>
            <person name="Niu H."/>
            <person name="Lin Q."/>
            <person name="Ohashi N."/>
            <person name="Zhi N."/>
            <person name="Nelson W."/>
            <person name="Brinkac L.M."/>
            <person name="Dodson R.J."/>
            <person name="Rosovitz M.J."/>
            <person name="Sundaram J."/>
            <person name="Daugherty S.C."/>
            <person name="Davidsen T."/>
            <person name="Durkin A.S."/>
            <person name="Gwinn M."/>
            <person name="Haft D.H."/>
            <person name="Selengut J.D."/>
            <person name="Sullivan S.A."/>
            <person name="Zafar N."/>
            <person name="Zhou L."/>
            <person name="Benahmed F."/>
            <person name="Forberger H."/>
            <person name="Halpin R."/>
            <person name="Mulligan S."/>
            <person name="Robinson J."/>
            <person name="White O."/>
            <person name="Rikihisa Y."/>
            <person name="Tettelin H."/>
        </authorList>
    </citation>
    <scope>NUCLEOTIDE SEQUENCE [LARGE SCALE GENOMIC DNA]</scope>
    <source>
        <strain evidence="2">ATCC CRL-10679 / Arkansas</strain>
    </source>
</reference>
<dbReference type="KEGG" id="ech:ECH_0839"/>
<accession>Q2GFZ8</accession>
<dbReference type="HOGENOM" id="CLU_3042970_0_0_5"/>
<name>Q2GFZ8_EHRCR</name>
<dbReference type="Proteomes" id="UP000008320">
    <property type="component" value="Chromosome"/>
</dbReference>